<feature type="transmembrane region" description="Helical" evidence="1">
    <location>
        <begin position="171"/>
        <end position="191"/>
    </location>
</feature>
<dbReference type="Pfam" id="PF01564">
    <property type="entry name" value="Spermine_synth"/>
    <property type="match status" value="1"/>
</dbReference>
<evidence type="ECO:0000256" key="1">
    <source>
        <dbReference type="SAM" id="Phobius"/>
    </source>
</evidence>
<comment type="caution">
    <text evidence="2">The sequence shown here is derived from an EMBL/GenBank/DDBJ whole genome shotgun (WGS) entry which is preliminary data.</text>
</comment>
<dbReference type="Gene3D" id="1.20.1250.20">
    <property type="entry name" value="MFS general substrate transporter like domains"/>
    <property type="match status" value="1"/>
</dbReference>
<dbReference type="Proteomes" id="UP000664277">
    <property type="component" value="Unassembled WGS sequence"/>
</dbReference>
<dbReference type="PANTHER" id="PTHR11558">
    <property type="entry name" value="SPERMIDINE/SPERMINE SYNTHASE"/>
    <property type="match status" value="1"/>
</dbReference>
<keyword evidence="1" id="KW-0472">Membrane</keyword>
<sequence length="766" mass="84852">MLYLFVFLGGFSSLVYQVLWQRLSAFSLGSDAGAAAIVAAAFMAGLGLGSLLASKITADLKRKKALFLLILIEILIALCGLASLPLLYRFFYLELTAKLSTTLISTLVFLSLSAPTLLMGMSFPLVTKAAITELKEAPAKVAWLYAGNTAGAALGALIGGVVLMRHLGIELSIFITAAINIMAAGSILPIWRRANSDSKKEIEDPETTSTLAFDNGAIKDSKKNQENKTLFFWSLLYALSGFINLGLEIIWFRLLGVMLKSNTFTYSWLLFLYLSGLALGSFIAATKLKKLAGDRFLLMQLSLTAYTAIYLTIIYREAKPEAMLAWLNNYFAQYNPLEIADFSISTFLSSEGELIRSLYLGLACLMILPPTILMGISFYALQNTVHDNLKELSSKVALLQLANIVGGTLGLILLALVGLKYLGTFGSLTALIVLNQLFLPVFLYLQCKRERDGSKVKNYLLKGVLIFVLSLLPCLAMPQTQKLWVTLHGASDNFDFEEDHTGLSAIKHAYEDHHFVFINGEGHSEVPFGSYHTQVGLLPLFLHPNPEHVAIIGFGSGDTCFSASLHKETKTVTCIEIIESQPKLLERHGQKTGYQPLNLLFTDPRIKIVSGDGRRYIESCGRKFDIIEADALRPFSSRAGMLYSKEYFEAMKNCLNEGGLLVTWLPTARTFETFRAVFPHHLYFGNTAIGSNRPIEIAPDVILARYRQFCLHEKLESTGHNGEDLIKQFLSCLMEPPKERAALEAKHLNTDLHPKDEFSLPQEREN</sequence>
<reference evidence="2" key="1">
    <citation type="submission" date="2021-02" db="EMBL/GenBank/DDBJ databases">
        <title>Genome-Resolved Metagenomics of a Microbial Community Performing Photosynthetic Biological Nutrient Removal.</title>
        <authorList>
            <person name="Mcdaniel E.A."/>
        </authorList>
    </citation>
    <scope>NUCLEOTIDE SEQUENCE</scope>
    <source>
        <strain evidence="2">UWPOB_OBS1</strain>
    </source>
</reference>
<feature type="transmembrane region" description="Helical" evidence="1">
    <location>
        <begin position="428"/>
        <end position="447"/>
    </location>
</feature>
<accession>A0A8J7PEE6</accession>
<dbReference type="InterPro" id="IPR011701">
    <property type="entry name" value="MFS"/>
</dbReference>
<gene>
    <name evidence="2" type="ORF">J0M35_05150</name>
</gene>
<feature type="transmembrane region" description="Helical" evidence="1">
    <location>
        <begin position="230"/>
        <end position="252"/>
    </location>
</feature>
<feature type="transmembrane region" description="Helical" evidence="1">
    <location>
        <begin position="401"/>
        <end position="422"/>
    </location>
</feature>
<feature type="transmembrane region" description="Helical" evidence="1">
    <location>
        <begin position="358"/>
        <end position="381"/>
    </location>
</feature>
<dbReference type="AlphaFoldDB" id="A0A8J7PEE6"/>
<proteinExistence type="predicted"/>
<dbReference type="GO" id="GO:0004766">
    <property type="term" value="F:spermidine synthase activity"/>
    <property type="evidence" value="ECO:0007669"/>
    <property type="project" value="TreeGrafter"/>
</dbReference>
<feature type="transmembrane region" description="Helical" evidence="1">
    <location>
        <begin position="459"/>
        <end position="478"/>
    </location>
</feature>
<protein>
    <recommendedName>
        <fullName evidence="4">Spermidine synthase</fullName>
    </recommendedName>
</protein>
<evidence type="ECO:0000313" key="3">
    <source>
        <dbReference type="Proteomes" id="UP000664277"/>
    </source>
</evidence>
<evidence type="ECO:0008006" key="4">
    <source>
        <dbReference type="Google" id="ProtNLM"/>
    </source>
</evidence>
<dbReference type="InterPro" id="IPR001045">
    <property type="entry name" value="Spermi_synthase"/>
</dbReference>
<feature type="transmembrane region" description="Helical" evidence="1">
    <location>
        <begin position="108"/>
        <end position="131"/>
    </location>
</feature>
<dbReference type="GO" id="GO:0008295">
    <property type="term" value="P:spermidine biosynthetic process"/>
    <property type="evidence" value="ECO:0007669"/>
    <property type="project" value="TreeGrafter"/>
</dbReference>
<dbReference type="InterPro" id="IPR036259">
    <property type="entry name" value="MFS_trans_sf"/>
</dbReference>
<organism evidence="2 3">
    <name type="scientific">Candidatus Obscuribacter phosphatis</name>
    <dbReference type="NCBI Taxonomy" id="1906157"/>
    <lineage>
        <taxon>Bacteria</taxon>
        <taxon>Bacillati</taxon>
        <taxon>Candidatus Melainabacteria</taxon>
        <taxon>Candidatus Obscuribacterales</taxon>
        <taxon>Candidatus Obscuribacteraceae</taxon>
        <taxon>Candidatus Obscuribacter</taxon>
    </lineage>
</organism>
<dbReference type="PANTHER" id="PTHR11558:SF11">
    <property type="entry name" value="SPERMIDINE SYNTHASE"/>
    <property type="match status" value="1"/>
</dbReference>
<dbReference type="Pfam" id="PF07690">
    <property type="entry name" value="MFS_1"/>
    <property type="match status" value="1"/>
</dbReference>
<feature type="transmembrane region" description="Helical" evidence="1">
    <location>
        <begin position="65"/>
        <end position="88"/>
    </location>
</feature>
<feature type="transmembrane region" description="Helical" evidence="1">
    <location>
        <begin position="296"/>
        <end position="315"/>
    </location>
</feature>
<dbReference type="InterPro" id="IPR029063">
    <property type="entry name" value="SAM-dependent_MTases_sf"/>
</dbReference>
<keyword evidence="1" id="KW-0812">Transmembrane</keyword>
<dbReference type="GO" id="GO:0022857">
    <property type="term" value="F:transmembrane transporter activity"/>
    <property type="evidence" value="ECO:0007669"/>
    <property type="project" value="InterPro"/>
</dbReference>
<dbReference type="SUPFAM" id="SSF53335">
    <property type="entry name" value="S-adenosyl-L-methionine-dependent methyltransferases"/>
    <property type="match status" value="1"/>
</dbReference>
<name>A0A8J7PEE6_9BACT</name>
<evidence type="ECO:0000313" key="2">
    <source>
        <dbReference type="EMBL" id="MBN8659727.1"/>
    </source>
</evidence>
<feature type="transmembrane region" description="Helical" evidence="1">
    <location>
        <begin position="143"/>
        <end position="165"/>
    </location>
</feature>
<keyword evidence="1" id="KW-1133">Transmembrane helix</keyword>
<dbReference type="EMBL" id="JAFLCK010000005">
    <property type="protein sequence ID" value="MBN8659727.1"/>
    <property type="molecule type" value="Genomic_DNA"/>
</dbReference>
<dbReference type="Gene3D" id="3.40.50.150">
    <property type="entry name" value="Vaccinia Virus protein VP39"/>
    <property type="match status" value="1"/>
</dbReference>
<dbReference type="CDD" id="cd02440">
    <property type="entry name" value="AdoMet_MTases"/>
    <property type="match status" value="1"/>
</dbReference>
<feature type="transmembrane region" description="Helical" evidence="1">
    <location>
        <begin position="33"/>
        <end position="53"/>
    </location>
</feature>
<dbReference type="GO" id="GO:0005829">
    <property type="term" value="C:cytosol"/>
    <property type="evidence" value="ECO:0007669"/>
    <property type="project" value="TreeGrafter"/>
</dbReference>
<feature type="transmembrane region" description="Helical" evidence="1">
    <location>
        <begin position="264"/>
        <end position="284"/>
    </location>
</feature>
<dbReference type="SUPFAM" id="SSF103473">
    <property type="entry name" value="MFS general substrate transporter"/>
    <property type="match status" value="1"/>
</dbReference>